<accession>A0ABQ8CE84</accession>
<sequence length="273" mass="31832">MVNWRICSTSETVLSEVKPHEVSETEQALGSEEVVRSREREPARALRRRLSVRRRVKFPKTPFGMVPERETPGRRRAVTLLLSHFTPAQLHGEVCLMSQWNVRPPTEERRERRAALSALRSWVEGRGRESRRVVRRTERIVMEELGKTRIYQSASYNNSLFGTEVTAPPGEVNQHEKGFAGPERIQKLVKNYYQLKLMMIQLCRKNEMSKMTKLSVRSSFDPWGRMMVFVDSHDLPLTCNMIFFKKVTLGADHEETSGGERFWYDFENLPECK</sequence>
<protein>
    <submittedName>
        <fullName evidence="1">Uncharacterized protein</fullName>
    </submittedName>
</protein>
<gene>
    <name evidence="1" type="ORF">HID58_029092</name>
</gene>
<reference evidence="1 2" key="1">
    <citation type="submission" date="2021-05" db="EMBL/GenBank/DDBJ databases">
        <title>Genome Assembly of Synthetic Allotetraploid Brassica napus Reveals Homoeologous Exchanges between Subgenomes.</title>
        <authorList>
            <person name="Davis J.T."/>
        </authorList>
    </citation>
    <scope>NUCLEOTIDE SEQUENCE [LARGE SCALE GENOMIC DNA]</scope>
    <source>
        <strain evidence="2">cv. Da-Ae</strain>
        <tissue evidence="1">Seedling</tissue>
    </source>
</reference>
<keyword evidence="2" id="KW-1185">Reference proteome</keyword>
<evidence type="ECO:0000313" key="1">
    <source>
        <dbReference type="EMBL" id="KAH0914646.1"/>
    </source>
</evidence>
<name>A0ABQ8CE84_BRANA</name>
<evidence type="ECO:0000313" key="2">
    <source>
        <dbReference type="Proteomes" id="UP000824890"/>
    </source>
</evidence>
<proteinExistence type="predicted"/>
<dbReference type="EMBL" id="JAGKQM010000008">
    <property type="protein sequence ID" value="KAH0914646.1"/>
    <property type="molecule type" value="Genomic_DNA"/>
</dbReference>
<comment type="caution">
    <text evidence="1">The sequence shown here is derived from an EMBL/GenBank/DDBJ whole genome shotgun (WGS) entry which is preliminary data.</text>
</comment>
<dbReference type="Proteomes" id="UP000824890">
    <property type="component" value="Unassembled WGS sequence"/>
</dbReference>
<organism evidence="1 2">
    <name type="scientific">Brassica napus</name>
    <name type="common">Rape</name>
    <dbReference type="NCBI Taxonomy" id="3708"/>
    <lineage>
        <taxon>Eukaryota</taxon>
        <taxon>Viridiplantae</taxon>
        <taxon>Streptophyta</taxon>
        <taxon>Embryophyta</taxon>
        <taxon>Tracheophyta</taxon>
        <taxon>Spermatophyta</taxon>
        <taxon>Magnoliopsida</taxon>
        <taxon>eudicotyledons</taxon>
        <taxon>Gunneridae</taxon>
        <taxon>Pentapetalae</taxon>
        <taxon>rosids</taxon>
        <taxon>malvids</taxon>
        <taxon>Brassicales</taxon>
        <taxon>Brassicaceae</taxon>
        <taxon>Brassiceae</taxon>
        <taxon>Brassica</taxon>
    </lineage>
</organism>